<dbReference type="AlphaFoldDB" id="A0AAV4IHU9"/>
<evidence type="ECO:0008006" key="4">
    <source>
        <dbReference type="Google" id="ProtNLM"/>
    </source>
</evidence>
<reference evidence="2 3" key="1">
    <citation type="journal article" date="2021" name="Elife">
        <title>Chloroplast acquisition without the gene transfer in kleptoplastic sea slugs, Plakobranchus ocellatus.</title>
        <authorList>
            <person name="Maeda T."/>
            <person name="Takahashi S."/>
            <person name="Yoshida T."/>
            <person name="Shimamura S."/>
            <person name="Takaki Y."/>
            <person name="Nagai Y."/>
            <person name="Toyoda A."/>
            <person name="Suzuki Y."/>
            <person name="Arimoto A."/>
            <person name="Ishii H."/>
            <person name="Satoh N."/>
            <person name="Nishiyama T."/>
            <person name="Hasebe M."/>
            <person name="Maruyama T."/>
            <person name="Minagawa J."/>
            <person name="Obokata J."/>
            <person name="Shigenobu S."/>
        </authorList>
    </citation>
    <scope>NUCLEOTIDE SEQUENCE [LARGE SCALE GENOMIC DNA]</scope>
</reference>
<evidence type="ECO:0000256" key="1">
    <source>
        <dbReference type="SAM" id="MobiDB-lite"/>
    </source>
</evidence>
<evidence type="ECO:0000313" key="2">
    <source>
        <dbReference type="EMBL" id="GFS09572.1"/>
    </source>
</evidence>
<keyword evidence="3" id="KW-1185">Reference proteome</keyword>
<feature type="compositionally biased region" description="Polar residues" evidence="1">
    <location>
        <begin position="81"/>
        <end position="93"/>
    </location>
</feature>
<evidence type="ECO:0000313" key="3">
    <source>
        <dbReference type="Proteomes" id="UP000762676"/>
    </source>
</evidence>
<protein>
    <recommendedName>
        <fullName evidence="4">TNFR-Cys domain-containing protein</fullName>
    </recommendedName>
</protein>
<gene>
    <name evidence="2" type="ORF">ElyMa_003040400</name>
</gene>
<dbReference type="Proteomes" id="UP000762676">
    <property type="component" value="Unassembled WGS sequence"/>
</dbReference>
<sequence length="99" mass="10112">MLHYNYHDSSLCLVACKPCYVTLSPSGTECHGIACPTPTVCGSSAVVTATAADATPSAIRRREFVTTVGMASRAPPAETAATGSLTATQSGGHAQNKEV</sequence>
<comment type="caution">
    <text evidence="2">The sequence shown here is derived from an EMBL/GenBank/DDBJ whole genome shotgun (WGS) entry which is preliminary data.</text>
</comment>
<name>A0AAV4IHU9_9GAST</name>
<feature type="region of interest" description="Disordered" evidence="1">
    <location>
        <begin position="69"/>
        <end position="99"/>
    </location>
</feature>
<proteinExistence type="predicted"/>
<organism evidence="2 3">
    <name type="scientific">Elysia marginata</name>
    <dbReference type="NCBI Taxonomy" id="1093978"/>
    <lineage>
        <taxon>Eukaryota</taxon>
        <taxon>Metazoa</taxon>
        <taxon>Spiralia</taxon>
        <taxon>Lophotrochozoa</taxon>
        <taxon>Mollusca</taxon>
        <taxon>Gastropoda</taxon>
        <taxon>Heterobranchia</taxon>
        <taxon>Euthyneura</taxon>
        <taxon>Panpulmonata</taxon>
        <taxon>Sacoglossa</taxon>
        <taxon>Placobranchoidea</taxon>
        <taxon>Plakobranchidae</taxon>
        <taxon>Elysia</taxon>
    </lineage>
</organism>
<accession>A0AAV4IHU9</accession>
<dbReference type="EMBL" id="BMAT01006290">
    <property type="protein sequence ID" value="GFS09572.1"/>
    <property type="molecule type" value="Genomic_DNA"/>
</dbReference>